<dbReference type="AlphaFoldDB" id="A0A1B2I830"/>
<dbReference type="GO" id="GO:0016836">
    <property type="term" value="F:hydro-lyase activity"/>
    <property type="evidence" value="ECO:0007669"/>
    <property type="project" value="InterPro"/>
</dbReference>
<accession>A0A1B2I830</accession>
<evidence type="ECO:0000256" key="2">
    <source>
        <dbReference type="ARBA" id="ARBA00023239"/>
    </source>
</evidence>
<keyword evidence="2" id="KW-0456">Lyase</keyword>
<dbReference type="GeneID" id="83058972"/>
<dbReference type="PANTHER" id="PTHR43351">
    <property type="entry name" value="L(+)-TARTRATE DEHYDRATASE SUBUNIT BETA"/>
    <property type="match status" value="1"/>
</dbReference>
<reference evidence="4" key="1">
    <citation type="submission" date="2016-08" db="EMBL/GenBank/DDBJ databases">
        <title>Complete genome of Cloacibacillus porcorum.</title>
        <authorList>
            <person name="Looft T."/>
            <person name="Bayles D.O."/>
            <person name="Alt D.P."/>
        </authorList>
    </citation>
    <scope>NUCLEOTIDE SEQUENCE [LARGE SCALE GENOMIC DNA]</scope>
    <source>
        <strain evidence="4">CL-84</strain>
    </source>
</reference>
<dbReference type="Gene3D" id="3.20.130.10">
    <property type="entry name" value="Fe-S hydro-lyase, tartrate dehydratase beta-type, catalytic domain"/>
    <property type="match status" value="1"/>
</dbReference>
<gene>
    <name evidence="4" type="ORF">BED41_14065</name>
</gene>
<proteinExistence type="inferred from homology"/>
<evidence type="ECO:0000313" key="5">
    <source>
        <dbReference type="Proteomes" id="UP000093044"/>
    </source>
</evidence>
<dbReference type="KEGG" id="cpor:BED41_14065"/>
<feature type="domain" description="Fe-S hydro-lyase tartrate dehydratase beta-type catalytic" evidence="3">
    <location>
        <begin position="6"/>
        <end position="166"/>
    </location>
</feature>
<evidence type="ECO:0000256" key="1">
    <source>
        <dbReference type="ARBA" id="ARBA00008876"/>
    </source>
</evidence>
<dbReference type="STRING" id="1197717.BED41_14065"/>
<dbReference type="InterPro" id="IPR004647">
    <property type="entry name" value="Fe-S_hydro-lyase_TtdB-typ_cat"/>
</dbReference>
<protein>
    <submittedName>
        <fullName evidence="4">Fumarate hydratase</fullName>
    </submittedName>
</protein>
<dbReference type="Proteomes" id="UP000093044">
    <property type="component" value="Chromosome"/>
</dbReference>
<dbReference type="Pfam" id="PF05683">
    <property type="entry name" value="Fumerase_C"/>
    <property type="match status" value="1"/>
</dbReference>
<dbReference type="RefSeq" id="WP_066747678.1">
    <property type="nucleotide sequence ID" value="NZ_CALCLR010000070.1"/>
</dbReference>
<dbReference type="SUPFAM" id="SSF117457">
    <property type="entry name" value="FumA C-terminal domain-like"/>
    <property type="match status" value="1"/>
</dbReference>
<organism evidence="4 5">
    <name type="scientific">Cloacibacillus porcorum</name>
    <dbReference type="NCBI Taxonomy" id="1197717"/>
    <lineage>
        <taxon>Bacteria</taxon>
        <taxon>Thermotogati</taxon>
        <taxon>Synergistota</taxon>
        <taxon>Synergistia</taxon>
        <taxon>Synergistales</taxon>
        <taxon>Synergistaceae</taxon>
        <taxon>Cloacibacillus</taxon>
    </lineage>
</organism>
<dbReference type="PANTHER" id="PTHR43351:SF2">
    <property type="entry name" value="L(+)-TARTRATE DEHYDRATASE SUBUNIT BETA-RELATED"/>
    <property type="match status" value="1"/>
</dbReference>
<comment type="similarity">
    <text evidence="1">Belongs to the class-I fumarase family.</text>
</comment>
<name>A0A1B2I830_9BACT</name>
<evidence type="ECO:0000259" key="3">
    <source>
        <dbReference type="Pfam" id="PF05683"/>
    </source>
</evidence>
<evidence type="ECO:0000313" key="4">
    <source>
        <dbReference type="EMBL" id="ANZ46125.1"/>
    </source>
</evidence>
<dbReference type="EMBL" id="CP016757">
    <property type="protein sequence ID" value="ANZ46125.1"/>
    <property type="molecule type" value="Genomic_DNA"/>
</dbReference>
<dbReference type="InterPro" id="IPR036660">
    <property type="entry name" value="Fe-S_hydroAse_TtdB_cat_sf"/>
</dbReference>
<keyword evidence="5" id="KW-1185">Reference proteome</keyword>
<sequence>MQIKMPVDDETINGLHVYDMVEIYGPIFTGRDAVLPKVVKCIEDGTCEEKGIFLKGTAVFHTAVSPAGIGPTSSNKLDIEGSIPALSEAGVKMHIGKGSLKKETVEALKKYNAIFLVTPPNTALLTATMKSKRVVAFPEEGMEALHEVEVEKFPAIVAIAHGESIYD</sequence>
<dbReference type="OrthoDB" id="9798978at2"/>